<dbReference type="SMART" id="SM00369">
    <property type="entry name" value="LRR_TYP"/>
    <property type="match status" value="11"/>
</dbReference>
<dbReference type="InterPro" id="IPR011009">
    <property type="entry name" value="Kinase-like_dom_sf"/>
</dbReference>
<dbReference type="PANTHER" id="PTHR48056">
    <property type="entry name" value="LRR RECEPTOR-LIKE SERINE/THREONINE-PROTEIN KINASE-RELATED"/>
    <property type="match status" value="1"/>
</dbReference>
<feature type="domain" description="Protein kinase" evidence="29">
    <location>
        <begin position="838"/>
        <end position="1138"/>
    </location>
</feature>
<evidence type="ECO:0000256" key="6">
    <source>
        <dbReference type="ARBA" id="ARBA00022475"/>
    </source>
</evidence>
<dbReference type="InterPro" id="IPR001245">
    <property type="entry name" value="Ser-Thr/Tyr_kinase_cat_dom"/>
</dbReference>
<keyword evidence="19" id="KW-0675">Receptor</keyword>
<dbReference type="FunFam" id="3.80.10.10:FF:000288">
    <property type="entry name" value="LRR receptor-like serine/threonine-protein kinase EFR"/>
    <property type="match status" value="1"/>
</dbReference>
<keyword evidence="31" id="KW-1185">Reference proteome</keyword>
<dbReference type="Gene3D" id="3.30.200.20">
    <property type="entry name" value="Phosphorylase Kinase, domain 1"/>
    <property type="match status" value="1"/>
</dbReference>
<dbReference type="SUPFAM" id="SSF52058">
    <property type="entry name" value="L domain-like"/>
    <property type="match status" value="1"/>
</dbReference>
<evidence type="ECO:0000256" key="9">
    <source>
        <dbReference type="ARBA" id="ARBA00022614"/>
    </source>
</evidence>
<comment type="caution">
    <text evidence="30">The sequence shown here is derived from an EMBL/GenBank/DDBJ whole genome shotgun (WGS) entry which is preliminary data.</text>
</comment>
<dbReference type="Pfam" id="PF07714">
    <property type="entry name" value="PK_Tyr_Ser-Thr"/>
    <property type="match status" value="1"/>
</dbReference>
<keyword evidence="17 27" id="KW-1133">Transmembrane helix</keyword>
<evidence type="ECO:0000256" key="1">
    <source>
        <dbReference type="ARBA" id="ARBA00004162"/>
    </source>
</evidence>
<dbReference type="PANTHER" id="PTHR48056:SF86">
    <property type="entry name" value="PROTEIN KINASE DOMAIN-CONTAINING PROTEIN"/>
    <property type="match status" value="1"/>
</dbReference>
<organism evidence="30 31">
    <name type="scientific">Miscanthus lutarioriparius</name>
    <dbReference type="NCBI Taxonomy" id="422564"/>
    <lineage>
        <taxon>Eukaryota</taxon>
        <taxon>Viridiplantae</taxon>
        <taxon>Streptophyta</taxon>
        <taxon>Embryophyta</taxon>
        <taxon>Tracheophyta</taxon>
        <taxon>Spermatophyta</taxon>
        <taxon>Magnoliopsida</taxon>
        <taxon>Liliopsida</taxon>
        <taxon>Poales</taxon>
        <taxon>Poaceae</taxon>
        <taxon>PACMAD clade</taxon>
        <taxon>Panicoideae</taxon>
        <taxon>Andropogonodae</taxon>
        <taxon>Andropogoneae</taxon>
        <taxon>Saccharinae</taxon>
        <taxon>Miscanthus</taxon>
    </lineage>
</organism>
<dbReference type="FunFam" id="3.30.200.20:FF:000432">
    <property type="entry name" value="LRR receptor-like serine/threonine-protein kinase EFR"/>
    <property type="match status" value="1"/>
</dbReference>
<evidence type="ECO:0000313" key="31">
    <source>
        <dbReference type="Proteomes" id="UP000604825"/>
    </source>
</evidence>
<name>A0A811RES7_9POAL</name>
<dbReference type="Gene3D" id="3.80.10.10">
    <property type="entry name" value="Ribonuclease Inhibitor"/>
    <property type="match status" value="5"/>
</dbReference>
<comment type="similarity">
    <text evidence="4">Belongs to the protein kinase superfamily. Ser/Thr protein kinase family.</text>
</comment>
<keyword evidence="20" id="KW-0325">Glycoprotein</keyword>
<dbReference type="Pfam" id="PF00560">
    <property type="entry name" value="LRR_1"/>
    <property type="match status" value="8"/>
</dbReference>
<keyword evidence="9" id="KW-0433">Leucine-rich repeat</keyword>
<dbReference type="OrthoDB" id="676979at2759"/>
<dbReference type="InterPro" id="IPR003591">
    <property type="entry name" value="Leu-rich_rpt_typical-subtyp"/>
</dbReference>
<evidence type="ECO:0000313" key="30">
    <source>
        <dbReference type="EMBL" id="CAD6268349.1"/>
    </source>
</evidence>
<dbReference type="Pfam" id="PF08263">
    <property type="entry name" value="LRRNT_2"/>
    <property type="match status" value="1"/>
</dbReference>
<keyword evidence="13" id="KW-0677">Repeat</keyword>
<evidence type="ECO:0000256" key="14">
    <source>
        <dbReference type="ARBA" id="ARBA00022741"/>
    </source>
</evidence>
<evidence type="ECO:0000256" key="11">
    <source>
        <dbReference type="ARBA" id="ARBA00022692"/>
    </source>
</evidence>
<evidence type="ECO:0000256" key="16">
    <source>
        <dbReference type="ARBA" id="ARBA00022840"/>
    </source>
</evidence>
<dbReference type="PROSITE" id="PS00107">
    <property type="entry name" value="PROTEIN_KINASE_ATP"/>
    <property type="match status" value="1"/>
</dbReference>
<dbReference type="GO" id="GO:0033612">
    <property type="term" value="F:receptor serine/threonine kinase binding"/>
    <property type="evidence" value="ECO:0007669"/>
    <property type="project" value="TreeGrafter"/>
</dbReference>
<comment type="catalytic activity">
    <reaction evidence="22">
        <text>L-seryl-[protein] + ATP = O-phospho-L-seryl-[protein] + ADP + H(+)</text>
        <dbReference type="Rhea" id="RHEA:17989"/>
        <dbReference type="Rhea" id="RHEA-COMP:9863"/>
        <dbReference type="Rhea" id="RHEA-COMP:11604"/>
        <dbReference type="ChEBI" id="CHEBI:15378"/>
        <dbReference type="ChEBI" id="CHEBI:29999"/>
        <dbReference type="ChEBI" id="CHEBI:30616"/>
        <dbReference type="ChEBI" id="CHEBI:83421"/>
        <dbReference type="ChEBI" id="CHEBI:456216"/>
        <dbReference type="EC" id="2.7.11.1"/>
    </reaction>
</comment>
<dbReference type="InterPro" id="IPR000719">
    <property type="entry name" value="Prot_kinase_dom"/>
</dbReference>
<keyword evidence="12 28" id="KW-0732">Signal</keyword>
<sequence length="1147" mass="124996">MALLLHHLLVAFISLALHATYASQASLAAPEASGHPSAVGADHLALMAFKSHITSDPLQAMVPWGNQSIPMCQWNGVACGLRGRRRGRVVALDLTDLNLVGTITPALGSLTYLRRLDLYKNLLHGSLPAELGDLQELTYLNLRHNSIEGQIPASLSNCTRIKEIWLYDNKLEGQIPSELGLLRDLEVLAVGRNRLIGNIPSSITSLVNLQVLITEVNNLTGVIPPDIGNLVNLTVLGLGNNQFSGTIPASMGNLSALQFLSVSTNSLTGSIPPLQGLLSLIELELDTNNLVGHIPPWLGNFSSLTTLFLKENSLEGNIPESLGNLEMLKVLVLDDNNLRGPVPHSFGNLYSLNELYIQYNGLEGPLPTSIFNLSSLEALDIQRNNLNGSFPPDLGNTLPKLQKFLASENHFHGMIPPSLCNATMIQWIQTVNNFLSGTIPDCLGVHQKNLSVVTFAENQLETRNGSDWGFISSLTNCSSLLLFDVGDNRLKGELPNTVGNLSTSLQYLITNYNSITGKIPEGIGNLVNLKFIEMNNNLFEGPIPDSFDRLKKLNRLYLSNNNLSGSIPSSIGNLQILNVLALGGNALSGEIPPSLSSCPLQQLELSYNNLTGSIPKELFSVTTLSDSLHLEHNFLTGALPFEVGNLKNLGLLDLSGNRISGEIPSSLGECHSLQYLNMSRNFFQGKIPPLLEKLLGLQVLDLSRNNFSGSIPKFLESMRGLAILDLSFNNLEGDVPKDGIFSNATAVSILGNDGLCNGIPELKLPPCSNHSTKKKKPTWKLVITVSICSVILFITLVIALFLCYCRARKTKSNLQTSFINEQYKRVSYAELVNATNGFASENLIGAGSFGSVYKGSMTSDPQQLVAVKVLNLTQRGASQSFVAECETLRCIRHRNLVKILTVCSSIDFHGTNFKALVYEFLPNGNLDRWLHQHRIEHGEQKVLDLCTRLQIAIDVASALEYLHQSKPLPIIHCDLKPSNVLLDRDMVAHVGDFGLARFLHQDSDKSSGWASMRGTIGYAAPEYGLANEASIHGDVYSYGILLLELLTGKRPTESGFGEGLGLRKYVDMALPDRVATVADRHLLQEAKDGEGSTSSSTSIGDMKVACITSILHVGVQCSEEVPTDRMQISDALKELQAIRDKLRKHLQ</sequence>
<evidence type="ECO:0000256" key="5">
    <source>
        <dbReference type="ARBA" id="ARBA00012513"/>
    </source>
</evidence>
<protein>
    <recommendedName>
        <fullName evidence="25">Receptor kinase-like protein Xa21</fullName>
        <ecNumber evidence="5">2.7.11.1</ecNumber>
    </recommendedName>
</protein>
<accession>A0A811RES7</accession>
<dbReference type="Proteomes" id="UP000604825">
    <property type="component" value="Unassembled WGS sequence"/>
</dbReference>
<comment type="catalytic activity">
    <reaction evidence="21">
        <text>L-threonyl-[protein] + ATP = O-phospho-L-threonyl-[protein] + ADP + H(+)</text>
        <dbReference type="Rhea" id="RHEA:46608"/>
        <dbReference type="Rhea" id="RHEA-COMP:11060"/>
        <dbReference type="Rhea" id="RHEA-COMP:11605"/>
        <dbReference type="ChEBI" id="CHEBI:15378"/>
        <dbReference type="ChEBI" id="CHEBI:30013"/>
        <dbReference type="ChEBI" id="CHEBI:30616"/>
        <dbReference type="ChEBI" id="CHEBI:61977"/>
        <dbReference type="ChEBI" id="CHEBI:456216"/>
        <dbReference type="EC" id="2.7.11.1"/>
    </reaction>
</comment>
<keyword evidence="11 27" id="KW-0812">Transmembrane</keyword>
<dbReference type="GO" id="GO:0004674">
    <property type="term" value="F:protein serine/threonine kinase activity"/>
    <property type="evidence" value="ECO:0007669"/>
    <property type="project" value="UniProtKB-KW"/>
</dbReference>
<evidence type="ECO:0000256" key="20">
    <source>
        <dbReference type="ARBA" id="ARBA00023180"/>
    </source>
</evidence>
<dbReference type="GO" id="GO:0005886">
    <property type="term" value="C:plasma membrane"/>
    <property type="evidence" value="ECO:0007669"/>
    <property type="project" value="UniProtKB-SubCell"/>
</dbReference>
<dbReference type="Gene3D" id="1.10.510.10">
    <property type="entry name" value="Transferase(Phosphotransferase) domain 1"/>
    <property type="match status" value="1"/>
</dbReference>
<keyword evidence="6" id="KW-1003">Cell membrane</keyword>
<evidence type="ECO:0000256" key="2">
    <source>
        <dbReference type="ARBA" id="ARBA00004389"/>
    </source>
</evidence>
<keyword evidence="16 26" id="KW-0067">ATP-binding</keyword>
<keyword evidence="10" id="KW-0808">Transferase</keyword>
<evidence type="ECO:0000256" key="18">
    <source>
        <dbReference type="ARBA" id="ARBA00023136"/>
    </source>
</evidence>
<dbReference type="SUPFAM" id="SSF52047">
    <property type="entry name" value="RNI-like"/>
    <property type="match status" value="1"/>
</dbReference>
<dbReference type="SUPFAM" id="SSF56112">
    <property type="entry name" value="Protein kinase-like (PK-like)"/>
    <property type="match status" value="1"/>
</dbReference>
<evidence type="ECO:0000256" key="15">
    <source>
        <dbReference type="ARBA" id="ARBA00022777"/>
    </source>
</evidence>
<evidence type="ECO:0000256" key="17">
    <source>
        <dbReference type="ARBA" id="ARBA00022989"/>
    </source>
</evidence>
<dbReference type="GO" id="GO:0005524">
    <property type="term" value="F:ATP binding"/>
    <property type="evidence" value="ECO:0007669"/>
    <property type="project" value="UniProtKB-UniRule"/>
</dbReference>
<gene>
    <name evidence="30" type="ORF">NCGR_LOCUS51654</name>
</gene>
<evidence type="ECO:0000256" key="7">
    <source>
        <dbReference type="ARBA" id="ARBA00022527"/>
    </source>
</evidence>
<evidence type="ECO:0000256" key="4">
    <source>
        <dbReference type="ARBA" id="ARBA00008684"/>
    </source>
</evidence>
<dbReference type="GO" id="GO:0005789">
    <property type="term" value="C:endoplasmic reticulum membrane"/>
    <property type="evidence" value="ECO:0007669"/>
    <property type="project" value="UniProtKB-SubCell"/>
</dbReference>
<evidence type="ECO:0000256" key="23">
    <source>
        <dbReference type="ARBA" id="ARBA00054320"/>
    </source>
</evidence>
<keyword evidence="18 27" id="KW-0472">Membrane</keyword>
<evidence type="ECO:0000256" key="12">
    <source>
        <dbReference type="ARBA" id="ARBA00022729"/>
    </source>
</evidence>
<dbReference type="PROSITE" id="PS50011">
    <property type="entry name" value="PROTEIN_KINASE_DOM"/>
    <property type="match status" value="1"/>
</dbReference>
<evidence type="ECO:0000256" key="28">
    <source>
        <dbReference type="SAM" id="SignalP"/>
    </source>
</evidence>
<dbReference type="InterPro" id="IPR013210">
    <property type="entry name" value="LRR_N_plant-typ"/>
</dbReference>
<dbReference type="InterPro" id="IPR050647">
    <property type="entry name" value="Plant_LRR-RLKs"/>
</dbReference>
<dbReference type="Pfam" id="PF13855">
    <property type="entry name" value="LRR_8"/>
    <property type="match status" value="1"/>
</dbReference>
<dbReference type="SMART" id="SM00220">
    <property type="entry name" value="S_TKc"/>
    <property type="match status" value="1"/>
</dbReference>
<comment type="subcellular location">
    <subcellularLocation>
        <location evidence="1">Cell membrane</location>
        <topology evidence="1">Single-pass membrane protein</topology>
    </subcellularLocation>
    <subcellularLocation>
        <location evidence="2">Endoplasmic reticulum membrane</location>
        <topology evidence="2">Single-pass membrane protein</topology>
    </subcellularLocation>
    <subcellularLocation>
        <location evidence="3">Membrane</location>
        <topology evidence="3">Single-pass type I membrane protein</topology>
    </subcellularLocation>
</comment>
<keyword evidence="14 26" id="KW-0547">Nucleotide-binding</keyword>
<dbReference type="EMBL" id="CAJGYO010000014">
    <property type="protein sequence ID" value="CAD6268349.1"/>
    <property type="molecule type" value="Genomic_DNA"/>
</dbReference>
<evidence type="ECO:0000256" key="24">
    <source>
        <dbReference type="ARBA" id="ARBA00056628"/>
    </source>
</evidence>
<comment type="function">
    <text evidence="23">Receptor kinase that detects X.oryzae pv. oryzae protein Ax21 to promote innate immunity. Following X.oryzae pv. oryzae protein Ax21 detection, undergoes cleavage, releasing the processed protein kinase Xa21 chain.</text>
</comment>
<keyword evidence="15" id="KW-0418">Kinase</keyword>
<feature type="binding site" evidence="26">
    <location>
        <position position="868"/>
    </location>
    <ligand>
        <name>ATP</name>
        <dbReference type="ChEBI" id="CHEBI:30616"/>
    </ligand>
</feature>
<evidence type="ECO:0000259" key="29">
    <source>
        <dbReference type="PROSITE" id="PS50011"/>
    </source>
</evidence>
<dbReference type="PROSITE" id="PS00108">
    <property type="entry name" value="PROTEIN_KINASE_ST"/>
    <property type="match status" value="1"/>
</dbReference>
<feature type="transmembrane region" description="Helical" evidence="27">
    <location>
        <begin position="781"/>
        <end position="805"/>
    </location>
</feature>
<evidence type="ECO:0000256" key="19">
    <source>
        <dbReference type="ARBA" id="ARBA00023170"/>
    </source>
</evidence>
<keyword evidence="8" id="KW-0597">Phosphoprotein</keyword>
<evidence type="ECO:0000256" key="22">
    <source>
        <dbReference type="ARBA" id="ARBA00048679"/>
    </source>
</evidence>
<dbReference type="InterPro" id="IPR017441">
    <property type="entry name" value="Protein_kinase_ATP_BS"/>
</dbReference>
<dbReference type="AlphaFoldDB" id="A0A811RES7"/>
<evidence type="ECO:0000256" key="26">
    <source>
        <dbReference type="PROSITE-ProRule" id="PRU10141"/>
    </source>
</evidence>
<proteinExistence type="inferred from homology"/>
<keyword evidence="7" id="KW-0723">Serine/threonine-protein kinase</keyword>
<dbReference type="InterPro" id="IPR008271">
    <property type="entry name" value="Ser/Thr_kinase_AS"/>
</dbReference>
<dbReference type="FunFam" id="3.80.10.10:FF:000095">
    <property type="entry name" value="LRR receptor-like serine/threonine-protein kinase GSO1"/>
    <property type="match status" value="1"/>
</dbReference>
<comment type="function">
    <text evidence="24">The processed protein kinase Xa21 chain released by protein cleavage after X.oryzae pv. oryzae protein Ax21 detection translocates into the nucleus where it can bind and regulate WRKY62, a transcription factor. Confers resistance to the bacterial pathogen X.oryzae pv. oryzae (Xoo).</text>
</comment>
<dbReference type="FunFam" id="3.80.10.10:FF:000627">
    <property type="entry name" value="Probable leucine-rich repeat receptor-like protein kinase At2g33170"/>
    <property type="match status" value="1"/>
</dbReference>
<dbReference type="InterPro" id="IPR001611">
    <property type="entry name" value="Leu-rich_rpt"/>
</dbReference>
<reference evidence="30" key="1">
    <citation type="submission" date="2020-10" db="EMBL/GenBank/DDBJ databases">
        <authorList>
            <person name="Han B."/>
            <person name="Lu T."/>
            <person name="Zhao Q."/>
            <person name="Huang X."/>
            <person name="Zhao Y."/>
        </authorList>
    </citation>
    <scope>NUCLEOTIDE SEQUENCE</scope>
</reference>
<evidence type="ECO:0000256" key="27">
    <source>
        <dbReference type="SAM" id="Phobius"/>
    </source>
</evidence>
<feature type="chain" id="PRO_5033021980" description="Receptor kinase-like protein Xa21" evidence="28">
    <location>
        <begin position="23"/>
        <end position="1147"/>
    </location>
</feature>
<evidence type="ECO:0000256" key="13">
    <source>
        <dbReference type="ARBA" id="ARBA00022737"/>
    </source>
</evidence>
<evidence type="ECO:0000256" key="3">
    <source>
        <dbReference type="ARBA" id="ARBA00004479"/>
    </source>
</evidence>
<dbReference type="FunFam" id="1.10.510.10:FF:000358">
    <property type="entry name" value="Putative leucine-rich repeat receptor-like serine/threonine-protein kinase"/>
    <property type="match status" value="1"/>
</dbReference>
<dbReference type="InterPro" id="IPR032675">
    <property type="entry name" value="LRR_dom_sf"/>
</dbReference>
<dbReference type="EC" id="2.7.11.1" evidence="5"/>
<feature type="signal peptide" evidence="28">
    <location>
        <begin position="1"/>
        <end position="22"/>
    </location>
</feature>
<evidence type="ECO:0000256" key="8">
    <source>
        <dbReference type="ARBA" id="ARBA00022553"/>
    </source>
</evidence>
<evidence type="ECO:0000256" key="21">
    <source>
        <dbReference type="ARBA" id="ARBA00047899"/>
    </source>
</evidence>
<evidence type="ECO:0000256" key="10">
    <source>
        <dbReference type="ARBA" id="ARBA00022679"/>
    </source>
</evidence>
<evidence type="ECO:0000256" key="25">
    <source>
        <dbReference type="ARBA" id="ARBA00072040"/>
    </source>
</evidence>